<accession>A0A1X2FJF5</accession>
<feature type="domain" description="PknH-like extracellular" evidence="1">
    <location>
        <begin position="44"/>
        <end position="226"/>
    </location>
</feature>
<proteinExistence type="predicted"/>
<dbReference type="AlphaFoldDB" id="A0A1X2FJF5"/>
<dbReference type="EMBL" id="LQQA01000005">
    <property type="protein sequence ID" value="ORX18556.1"/>
    <property type="molecule type" value="Genomic_DNA"/>
</dbReference>
<organism evidence="2 3">
    <name type="scientific">Mycolicibacterium wolinskyi</name>
    <dbReference type="NCBI Taxonomy" id="59750"/>
    <lineage>
        <taxon>Bacteria</taxon>
        <taxon>Bacillati</taxon>
        <taxon>Actinomycetota</taxon>
        <taxon>Actinomycetes</taxon>
        <taxon>Mycobacteriales</taxon>
        <taxon>Mycobacteriaceae</taxon>
        <taxon>Mycolicibacterium</taxon>
    </lineage>
</organism>
<name>A0A1X2FJF5_9MYCO</name>
<dbReference type="InterPro" id="IPR038232">
    <property type="entry name" value="PknH-like_Extracell_sf"/>
</dbReference>
<dbReference type="Proteomes" id="UP000193964">
    <property type="component" value="Unassembled WGS sequence"/>
</dbReference>
<evidence type="ECO:0000313" key="3">
    <source>
        <dbReference type="Proteomes" id="UP000193964"/>
    </source>
</evidence>
<dbReference type="OrthoDB" id="4761399at2"/>
<dbReference type="Pfam" id="PF14032">
    <property type="entry name" value="PknH_C"/>
    <property type="match status" value="1"/>
</dbReference>
<comment type="caution">
    <text evidence="2">The sequence shown here is derived from an EMBL/GenBank/DDBJ whole genome shotgun (WGS) entry which is preliminary data.</text>
</comment>
<evidence type="ECO:0000259" key="1">
    <source>
        <dbReference type="Pfam" id="PF14032"/>
    </source>
</evidence>
<gene>
    <name evidence="2" type="ORF">AWC31_14770</name>
</gene>
<reference evidence="2 3" key="1">
    <citation type="submission" date="2016-01" db="EMBL/GenBank/DDBJ databases">
        <title>The new phylogeny of the genus Mycobacterium.</title>
        <authorList>
            <person name="Tarcisio F."/>
            <person name="Conor M."/>
            <person name="Antonella G."/>
            <person name="Elisabetta G."/>
            <person name="Giulia F.S."/>
            <person name="Sara T."/>
            <person name="Anna F."/>
            <person name="Clotilde B."/>
            <person name="Roberto B."/>
            <person name="Veronica D.S."/>
            <person name="Fabio R."/>
            <person name="Monica P."/>
            <person name="Olivier J."/>
            <person name="Enrico T."/>
            <person name="Nicola S."/>
        </authorList>
    </citation>
    <scope>NUCLEOTIDE SEQUENCE [LARGE SCALE GENOMIC DNA]</scope>
    <source>
        <strain evidence="2 3">ATCC 700010</strain>
    </source>
</reference>
<dbReference type="InterPro" id="IPR026954">
    <property type="entry name" value="PknH-like_Extracell"/>
</dbReference>
<protein>
    <recommendedName>
        <fullName evidence="1">PknH-like extracellular domain-containing protein</fullName>
    </recommendedName>
</protein>
<sequence length="230" mass="24681">MIPVAPPRRRWPSPLTLAAIVVTVVALALVAAAVVVTVSGIGNVPPAVLDGLLLTPQEVAKAHGAQSVEVVSDDDTLDSKEPDSECLGLLNDRSERAYRGSGWSAVRHQTLADEQRQVTLSQSVIAMRDTHEAARFVDGQNALWETCSTQVLQRKNKDGLVADYVVTMVKRSDGILAASYHDEGDNGWTCVRGMAWRRNVVIDTTTCGPGPTPWLLPGIIVPISARIQAA</sequence>
<dbReference type="Gene3D" id="3.40.1000.70">
    <property type="entry name" value="PknH-like extracellular domain"/>
    <property type="match status" value="1"/>
</dbReference>
<evidence type="ECO:0000313" key="2">
    <source>
        <dbReference type="EMBL" id="ORX18556.1"/>
    </source>
</evidence>